<gene>
    <name evidence="1" type="ORF">B0T24DRAFT_599393</name>
</gene>
<sequence length="133" mass="14712">MDTHALPEAGITVDVGAMQNQQETFAAIHALGQRIDAMGQQLNQRLDVLENRQKNFEIAALNSHVSTFGTLQPLVNIQNGGKIPGFPKVLPLLYSIDDATADNILAALGINLSLRTTLSFKRERIRRTWILSY</sequence>
<reference evidence="1" key="2">
    <citation type="submission" date="2023-06" db="EMBL/GenBank/DDBJ databases">
        <authorList>
            <consortium name="Lawrence Berkeley National Laboratory"/>
            <person name="Haridas S."/>
            <person name="Hensen N."/>
            <person name="Bonometti L."/>
            <person name="Westerberg I."/>
            <person name="Brannstrom I.O."/>
            <person name="Guillou S."/>
            <person name="Cros-Aarteil S."/>
            <person name="Calhoun S."/>
            <person name="Kuo A."/>
            <person name="Mondo S."/>
            <person name="Pangilinan J."/>
            <person name="Riley R."/>
            <person name="Labutti K."/>
            <person name="Andreopoulos B."/>
            <person name="Lipzen A."/>
            <person name="Chen C."/>
            <person name="Yanf M."/>
            <person name="Daum C."/>
            <person name="Ng V."/>
            <person name="Clum A."/>
            <person name="Steindorff A."/>
            <person name="Ohm R."/>
            <person name="Martin F."/>
            <person name="Silar P."/>
            <person name="Natvig D."/>
            <person name="Lalanne C."/>
            <person name="Gautier V."/>
            <person name="Ament-Velasquez S.L."/>
            <person name="Kruys A."/>
            <person name="Hutchinson M.I."/>
            <person name="Powell A.J."/>
            <person name="Barry K."/>
            <person name="Miller A.N."/>
            <person name="Grigoriev I.V."/>
            <person name="Debuchy R."/>
            <person name="Gladieux P."/>
            <person name="Thoren M.H."/>
            <person name="Johannesson H."/>
        </authorList>
    </citation>
    <scope>NUCLEOTIDE SEQUENCE</scope>
    <source>
        <strain evidence="1">CBS 958.72</strain>
    </source>
</reference>
<comment type="caution">
    <text evidence="1">The sequence shown here is derived from an EMBL/GenBank/DDBJ whole genome shotgun (WGS) entry which is preliminary data.</text>
</comment>
<name>A0AAE0MZ24_9PEZI</name>
<proteinExistence type="predicted"/>
<organism evidence="1 2">
    <name type="scientific">Lasiosphaeria ovina</name>
    <dbReference type="NCBI Taxonomy" id="92902"/>
    <lineage>
        <taxon>Eukaryota</taxon>
        <taxon>Fungi</taxon>
        <taxon>Dikarya</taxon>
        <taxon>Ascomycota</taxon>
        <taxon>Pezizomycotina</taxon>
        <taxon>Sordariomycetes</taxon>
        <taxon>Sordariomycetidae</taxon>
        <taxon>Sordariales</taxon>
        <taxon>Lasiosphaeriaceae</taxon>
        <taxon>Lasiosphaeria</taxon>
    </lineage>
</organism>
<reference evidence="1" key="1">
    <citation type="journal article" date="2023" name="Mol. Phylogenet. Evol.">
        <title>Genome-scale phylogeny and comparative genomics of the fungal order Sordariales.</title>
        <authorList>
            <person name="Hensen N."/>
            <person name="Bonometti L."/>
            <person name="Westerberg I."/>
            <person name="Brannstrom I.O."/>
            <person name="Guillou S."/>
            <person name="Cros-Aarteil S."/>
            <person name="Calhoun S."/>
            <person name="Haridas S."/>
            <person name="Kuo A."/>
            <person name="Mondo S."/>
            <person name="Pangilinan J."/>
            <person name="Riley R."/>
            <person name="LaButti K."/>
            <person name="Andreopoulos B."/>
            <person name="Lipzen A."/>
            <person name="Chen C."/>
            <person name="Yan M."/>
            <person name="Daum C."/>
            <person name="Ng V."/>
            <person name="Clum A."/>
            <person name="Steindorff A."/>
            <person name="Ohm R.A."/>
            <person name="Martin F."/>
            <person name="Silar P."/>
            <person name="Natvig D.O."/>
            <person name="Lalanne C."/>
            <person name="Gautier V."/>
            <person name="Ament-Velasquez S.L."/>
            <person name="Kruys A."/>
            <person name="Hutchinson M.I."/>
            <person name="Powell A.J."/>
            <person name="Barry K."/>
            <person name="Miller A.N."/>
            <person name="Grigoriev I.V."/>
            <person name="Debuchy R."/>
            <person name="Gladieux P."/>
            <person name="Hiltunen Thoren M."/>
            <person name="Johannesson H."/>
        </authorList>
    </citation>
    <scope>NUCLEOTIDE SEQUENCE</scope>
    <source>
        <strain evidence="1">CBS 958.72</strain>
    </source>
</reference>
<dbReference type="EMBL" id="JAULSN010000011">
    <property type="protein sequence ID" value="KAK3361690.1"/>
    <property type="molecule type" value="Genomic_DNA"/>
</dbReference>
<protein>
    <submittedName>
        <fullName evidence="1">Uncharacterized protein</fullName>
    </submittedName>
</protein>
<dbReference type="Proteomes" id="UP001287356">
    <property type="component" value="Unassembled WGS sequence"/>
</dbReference>
<dbReference type="AlphaFoldDB" id="A0AAE0MZ24"/>
<keyword evidence="2" id="KW-1185">Reference proteome</keyword>
<evidence type="ECO:0000313" key="1">
    <source>
        <dbReference type="EMBL" id="KAK3361690.1"/>
    </source>
</evidence>
<evidence type="ECO:0000313" key="2">
    <source>
        <dbReference type="Proteomes" id="UP001287356"/>
    </source>
</evidence>
<accession>A0AAE0MZ24</accession>